<dbReference type="GO" id="GO:0003735">
    <property type="term" value="F:structural constituent of ribosome"/>
    <property type="evidence" value="ECO:0007669"/>
    <property type="project" value="InterPro"/>
</dbReference>
<protein>
    <recommendedName>
        <fullName evidence="6">Ribosomal protein/NADH dehydrogenase domain-containing protein</fullName>
    </recommendedName>
</protein>
<evidence type="ECO:0000256" key="4">
    <source>
        <dbReference type="ARBA" id="ARBA00023274"/>
    </source>
</evidence>
<keyword evidence="8" id="KW-1185">Reference proteome</keyword>
<dbReference type="GO" id="GO:0005840">
    <property type="term" value="C:ribosome"/>
    <property type="evidence" value="ECO:0007669"/>
    <property type="project" value="UniProtKB-KW"/>
</dbReference>
<dbReference type="InterPro" id="IPR036249">
    <property type="entry name" value="Thioredoxin-like_sf"/>
</dbReference>
<dbReference type="eggNOG" id="ENOG502SDFJ">
    <property type="taxonomic scope" value="Eukaryota"/>
</dbReference>
<dbReference type="STRING" id="759272.G0S040"/>
<gene>
    <name evidence="7" type="ORF">CTHT_0008640</name>
</gene>
<feature type="domain" description="Ribosomal protein/NADH dehydrogenase" evidence="6">
    <location>
        <begin position="40"/>
        <end position="143"/>
    </location>
</feature>
<keyword evidence="2" id="KW-0689">Ribosomal protein</keyword>
<reference evidence="7 8" key="1">
    <citation type="journal article" date="2011" name="Cell">
        <title>Insight into structure and assembly of the nuclear pore complex by utilizing the genome of a eukaryotic thermophile.</title>
        <authorList>
            <person name="Amlacher S."/>
            <person name="Sarges P."/>
            <person name="Flemming D."/>
            <person name="van Noort V."/>
            <person name="Kunze R."/>
            <person name="Devos D.P."/>
            <person name="Arumugam M."/>
            <person name="Bork P."/>
            <person name="Hurt E."/>
        </authorList>
    </citation>
    <scope>NUCLEOTIDE SEQUENCE [LARGE SCALE GENOMIC DNA]</scope>
    <source>
        <strain evidence="8">DSM 1495 / CBS 144.50 / IMI 039719</strain>
    </source>
</reference>
<evidence type="ECO:0000256" key="5">
    <source>
        <dbReference type="SAM" id="MobiDB-lite"/>
    </source>
</evidence>
<comment type="subcellular location">
    <subcellularLocation>
        <location evidence="1">Mitochondrion</location>
    </subcellularLocation>
</comment>
<proteinExistence type="predicted"/>
<dbReference type="PANTHER" id="PTHR13274:SF2">
    <property type="entry name" value="SMALL RIBOSOMAL SUBUNIT PROTEIN MS25"/>
    <property type="match status" value="1"/>
</dbReference>
<keyword evidence="3" id="KW-0496">Mitochondrion</keyword>
<dbReference type="AlphaFoldDB" id="G0S040"/>
<dbReference type="PANTHER" id="PTHR13274">
    <property type="entry name" value="MITOCHONDRIAL RIBOSOMAL PROTEIN S25"/>
    <property type="match status" value="1"/>
</dbReference>
<dbReference type="Proteomes" id="UP000008066">
    <property type="component" value="Unassembled WGS sequence"/>
</dbReference>
<dbReference type="GO" id="GO:1990904">
    <property type="term" value="C:ribonucleoprotein complex"/>
    <property type="evidence" value="ECO:0007669"/>
    <property type="project" value="UniProtKB-KW"/>
</dbReference>
<dbReference type="GeneID" id="18254902"/>
<dbReference type="OMA" id="FWREMLP"/>
<feature type="region of interest" description="Disordered" evidence="5">
    <location>
        <begin position="143"/>
        <end position="178"/>
    </location>
</feature>
<evidence type="ECO:0000313" key="8">
    <source>
        <dbReference type="Proteomes" id="UP000008066"/>
    </source>
</evidence>
<dbReference type="KEGG" id="cthr:CTHT_0008640"/>
<dbReference type="GO" id="GO:0005739">
    <property type="term" value="C:mitochondrion"/>
    <property type="evidence" value="ECO:0007669"/>
    <property type="project" value="UniProtKB-SubCell"/>
</dbReference>
<organism evidence="8">
    <name type="scientific">Chaetomium thermophilum (strain DSM 1495 / CBS 144.50 / IMI 039719)</name>
    <name type="common">Thermochaetoides thermophila</name>
    <dbReference type="NCBI Taxonomy" id="759272"/>
    <lineage>
        <taxon>Eukaryota</taxon>
        <taxon>Fungi</taxon>
        <taxon>Dikarya</taxon>
        <taxon>Ascomycota</taxon>
        <taxon>Pezizomycotina</taxon>
        <taxon>Sordariomycetes</taxon>
        <taxon>Sordariomycetidae</taxon>
        <taxon>Sordariales</taxon>
        <taxon>Chaetomiaceae</taxon>
        <taxon>Thermochaetoides</taxon>
    </lineage>
</organism>
<dbReference type="SMART" id="SM00916">
    <property type="entry name" value="L51_S25_CI-B8"/>
    <property type="match status" value="1"/>
</dbReference>
<evidence type="ECO:0000256" key="1">
    <source>
        <dbReference type="ARBA" id="ARBA00004173"/>
    </source>
</evidence>
<keyword evidence="4" id="KW-0687">Ribonucleoprotein</keyword>
<dbReference type="InterPro" id="IPR007741">
    <property type="entry name" value="Ribosomal_mL43/mS25/NADH_DH"/>
</dbReference>
<dbReference type="SUPFAM" id="SSF52833">
    <property type="entry name" value="Thioredoxin-like"/>
    <property type="match status" value="1"/>
</dbReference>
<evidence type="ECO:0000259" key="6">
    <source>
        <dbReference type="SMART" id="SM00916"/>
    </source>
</evidence>
<name>G0S040_CHATD</name>
<feature type="compositionally biased region" description="Basic and acidic residues" evidence="5">
    <location>
        <begin position="156"/>
        <end position="178"/>
    </location>
</feature>
<evidence type="ECO:0000256" key="2">
    <source>
        <dbReference type="ARBA" id="ARBA00022980"/>
    </source>
</evidence>
<evidence type="ECO:0000313" key="7">
    <source>
        <dbReference type="EMBL" id="EGS23201.1"/>
    </source>
</evidence>
<accession>G0S040</accession>
<dbReference type="Pfam" id="PF05047">
    <property type="entry name" value="L51_S25_CI-B8"/>
    <property type="match status" value="1"/>
</dbReference>
<dbReference type="RefSeq" id="XP_006691392.1">
    <property type="nucleotide sequence ID" value="XM_006691329.1"/>
</dbReference>
<dbReference type="OrthoDB" id="1696305at2759"/>
<evidence type="ECO:0000256" key="3">
    <source>
        <dbReference type="ARBA" id="ARBA00023128"/>
    </source>
</evidence>
<dbReference type="InterPro" id="IPR040049">
    <property type="entry name" value="Ribosomal_mS25/mL61"/>
</dbReference>
<sequence>MVGVIRRLNRLKALVKLRVGPGAALLPEDVTRIHMEFAMKHNDGHMGPRKFWREALPRLKYWNPQIPMIVNRHRDQSAPATLSIYFRKPGATITKETPTPPSATDGSSKAPPPSEGESVVTIDMKNRHSDVILQEFLEKTKAQLLKPTPQDEQELLDAKQREEQGAIDRERNRKRLEEEKREKALMAAAQAEAAAIRAAAQL</sequence>
<dbReference type="EMBL" id="GL988037">
    <property type="protein sequence ID" value="EGS23201.1"/>
    <property type="molecule type" value="Genomic_DNA"/>
</dbReference>
<feature type="region of interest" description="Disordered" evidence="5">
    <location>
        <begin position="89"/>
        <end position="119"/>
    </location>
</feature>
<feature type="compositionally biased region" description="Polar residues" evidence="5">
    <location>
        <begin position="94"/>
        <end position="107"/>
    </location>
</feature>
<dbReference type="HOGENOM" id="CLU_094283_0_0_1"/>